<dbReference type="NCBIfam" id="NF006133">
    <property type="entry name" value="PRK08278.1"/>
    <property type="match status" value="1"/>
</dbReference>
<accession>A0A8J1XH25</accession>
<dbReference type="PROSITE" id="PS00061">
    <property type="entry name" value="ADH_SHORT"/>
    <property type="match status" value="1"/>
</dbReference>
<evidence type="ECO:0000313" key="1">
    <source>
        <dbReference type="EMBL" id="CAH1783674.1"/>
    </source>
</evidence>
<organism evidence="1 2">
    <name type="scientific">Owenia fusiformis</name>
    <name type="common">Polychaete worm</name>
    <dbReference type="NCBI Taxonomy" id="6347"/>
    <lineage>
        <taxon>Eukaryota</taxon>
        <taxon>Metazoa</taxon>
        <taxon>Spiralia</taxon>
        <taxon>Lophotrochozoa</taxon>
        <taxon>Annelida</taxon>
        <taxon>Polychaeta</taxon>
        <taxon>Sedentaria</taxon>
        <taxon>Canalipalpata</taxon>
        <taxon>Sabellida</taxon>
        <taxon>Oweniida</taxon>
        <taxon>Oweniidae</taxon>
        <taxon>Owenia</taxon>
    </lineage>
</organism>
<dbReference type="Proteomes" id="UP000749559">
    <property type="component" value="Unassembled WGS sequence"/>
</dbReference>
<dbReference type="PANTHER" id="PTHR42808:SF4">
    <property type="entry name" value="SHORT CHAIN DEHYDROGENASE"/>
    <property type="match status" value="1"/>
</dbReference>
<dbReference type="InterPro" id="IPR036291">
    <property type="entry name" value="NAD(P)-bd_dom_sf"/>
</dbReference>
<sequence>MSSKVALVLGASRGIGRQIALSLAENGYKVGVASKTTAQTASLPGTIHSVTAEIEDAGGKAVAIKCDCRNPSEIDGAVDTCIETFGKLDYAIYNAGAILWKPVIDTPLKRYDLMHSVNVRGAYVMVQKVLPYFIEQGSGKILLVAPPIYSRFFKGKTPYSITKVGMTVLVHGLANELKGTGVSVTALWPATGIESFVTQQQNVPQDVMRKSTIFADACLEIGKDDAQSLNGEALLDEDYLHSKGVTDFSVYRCNPDVEPPRMMPRKFPSLLVEEDESLKLIKPKNQSKL</sequence>
<dbReference type="OrthoDB" id="5327538at2759"/>
<dbReference type="Gene3D" id="3.40.50.720">
    <property type="entry name" value="NAD(P)-binding Rossmann-like Domain"/>
    <property type="match status" value="1"/>
</dbReference>
<dbReference type="InterPro" id="IPR051935">
    <property type="entry name" value="HSDL2"/>
</dbReference>
<dbReference type="SUPFAM" id="SSF51735">
    <property type="entry name" value="NAD(P)-binding Rossmann-fold domains"/>
    <property type="match status" value="1"/>
</dbReference>
<comment type="caution">
    <text evidence="1">The sequence shown here is derived from an EMBL/GenBank/DDBJ whole genome shotgun (WGS) entry which is preliminary data.</text>
</comment>
<dbReference type="EMBL" id="CAIIXF020000005">
    <property type="protein sequence ID" value="CAH1783674.1"/>
    <property type="molecule type" value="Genomic_DNA"/>
</dbReference>
<dbReference type="PRINTS" id="PR00081">
    <property type="entry name" value="GDHRDH"/>
</dbReference>
<gene>
    <name evidence="1" type="ORF">OFUS_LOCUS9995</name>
</gene>
<name>A0A8J1XH25_OWEFU</name>
<dbReference type="Pfam" id="PF00106">
    <property type="entry name" value="adh_short"/>
    <property type="match status" value="1"/>
</dbReference>
<dbReference type="InterPro" id="IPR020904">
    <property type="entry name" value="Sc_DH/Rdtase_CS"/>
</dbReference>
<dbReference type="PANTHER" id="PTHR42808">
    <property type="entry name" value="HYDROXYSTEROID DEHYDROGENASE-LIKE PROTEIN 2"/>
    <property type="match status" value="1"/>
</dbReference>
<reference evidence="1" key="1">
    <citation type="submission" date="2022-03" db="EMBL/GenBank/DDBJ databases">
        <authorList>
            <person name="Martin C."/>
        </authorList>
    </citation>
    <scope>NUCLEOTIDE SEQUENCE</scope>
</reference>
<proteinExistence type="predicted"/>
<protein>
    <submittedName>
        <fullName evidence="1">Uncharacterized protein</fullName>
    </submittedName>
</protein>
<dbReference type="AlphaFoldDB" id="A0A8J1XH25"/>
<evidence type="ECO:0000313" key="2">
    <source>
        <dbReference type="Proteomes" id="UP000749559"/>
    </source>
</evidence>
<keyword evidence="2" id="KW-1185">Reference proteome</keyword>
<dbReference type="InterPro" id="IPR002347">
    <property type="entry name" value="SDR_fam"/>
</dbReference>